<evidence type="ECO:0000313" key="1">
    <source>
        <dbReference type="EMBL" id="TYL71353.1"/>
    </source>
</evidence>
<reference evidence="1 2" key="1">
    <citation type="submission" date="2019-08" db="EMBL/GenBank/DDBJ databases">
        <title>Bradyrhizobium hipponensis sp. nov., a rhizobium isolated from a Lupinus angustifolius root nodule in Tunisia.</title>
        <authorList>
            <person name="Off K."/>
            <person name="Rejili M."/>
            <person name="Mars M."/>
            <person name="Brachmann A."/>
            <person name="Marin M."/>
        </authorList>
    </citation>
    <scope>NUCLEOTIDE SEQUENCE [LARGE SCALE GENOMIC DNA]</scope>
    <source>
        <strain evidence="1 2">CTAW11</strain>
    </source>
</reference>
<dbReference type="OrthoDB" id="8256312at2"/>
<dbReference type="Proteomes" id="UP000324853">
    <property type="component" value="Unassembled WGS sequence"/>
</dbReference>
<gene>
    <name evidence="1" type="ORF">FXB38_40040</name>
</gene>
<sequence>MRRSLILSSLRAQRSNPESFRGGTLDCFVASAQSPDFQDAKVRTLNALRDTGPMTTFEFDMTIPPLVAA</sequence>
<name>A0A5S4VW61_9BRAD</name>
<dbReference type="AlphaFoldDB" id="A0A5S4VW61"/>
<accession>A0A5S4VW61</accession>
<organism evidence="1 2">
    <name type="scientific">Bradyrhizobium cytisi</name>
    <dbReference type="NCBI Taxonomy" id="515489"/>
    <lineage>
        <taxon>Bacteria</taxon>
        <taxon>Pseudomonadati</taxon>
        <taxon>Pseudomonadota</taxon>
        <taxon>Alphaproteobacteria</taxon>
        <taxon>Hyphomicrobiales</taxon>
        <taxon>Nitrobacteraceae</taxon>
        <taxon>Bradyrhizobium</taxon>
    </lineage>
</organism>
<keyword evidence="2" id="KW-1185">Reference proteome</keyword>
<protein>
    <submittedName>
        <fullName evidence="1">Uncharacterized protein</fullName>
    </submittedName>
</protein>
<evidence type="ECO:0000313" key="2">
    <source>
        <dbReference type="Proteomes" id="UP000324853"/>
    </source>
</evidence>
<comment type="caution">
    <text evidence="1">The sequence shown here is derived from an EMBL/GenBank/DDBJ whole genome shotgun (WGS) entry which is preliminary data.</text>
</comment>
<proteinExistence type="predicted"/>
<dbReference type="EMBL" id="VSSR01000109">
    <property type="protein sequence ID" value="TYL71353.1"/>
    <property type="molecule type" value="Genomic_DNA"/>
</dbReference>